<dbReference type="Proteomes" id="UP000249165">
    <property type="component" value="Unassembled WGS sequence"/>
</dbReference>
<evidence type="ECO:0000313" key="1">
    <source>
        <dbReference type="EMBL" id="RAK13233.1"/>
    </source>
</evidence>
<dbReference type="RefSeq" id="WP_009506365.1">
    <property type="nucleotide sequence ID" value="NZ_LIGK01000036.1"/>
</dbReference>
<protein>
    <submittedName>
        <fullName evidence="1">Uncharacterized protein</fullName>
    </submittedName>
</protein>
<keyword evidence="2" id="KW-1185">Reference proteome</keyword>
<dbReference type="EMBL" id="QLMG01000038">
    <property type="protein sequence ID" value="RAK13233.1"/>
    <property type="molecule type" value="Genomic_DNA"/>
</dbReference>
<name>A0A327XX46_9RHOB</name>
<reference evidence="1 2" key="1">
    <citation type="submission" date="2018-06" db="EMBL/GenBank/DDBJ databases">
        <title>Genomic Encyclopedia of Archaeal and Bacterial Type Strains, Phase II (KMG-II): from individual species to whole genera.</title>
        <authorList>
            <person name="Goeker M."/>
        </authorList>
    </citation>
    <scope>NUCLEOTIDE SEQUENCE [LARGE SCALE GENOMIC DNA]</scope>
    <source>
        <strain evidence="1 2">DSM 22011</strain>
    </source>
</reference>
<organism evidence="1 2">
    <name type="scientific">Salipiger aestuarii</name>
    <dbReference type="NCBI Taxonomy" id="568098"/>
    <lineage>
        <taxon>Bacteria</taxon>
        <taxon>Pseudomonadati</taxon>
        <taxon>Pseudomonadota</taxon>
        <taxon>Alphaproteobacteria</taxon>
        <taxon>Rhodobacterales</taxon>
        <taxon>Roseobacteraceae</taxon>
        <taxon>Salipiger</taxon>
    </lineage>
</organism>
<accession>A0A327XX46</accession>
<evidence type="ECO:0000313" key="2">
    <source>
        <dbReference type="Proteomes" id="UP000249165"/>
    </source>
</evidence>
<dbReference type="AlphaFoldDB" id="A0A327XX46"/>
<gene>
    <name evidence="1" type="ORF">ATI53_103818</name>
</gene>
<comment type="caution">
    <text evidence="1">The sequence shown here is derived from an EMBL/GenBank/DDBJ whole genome shotgun (WGS) entry which is preliminary data.</text>
</comment>
<proteinExistence type="predicted"/>
<sequence>MTQTCNPRQQGRFIASVLEAAKTAETDLPWARGARRAAMIARRKQNAGKRKTA</sequence>